<dbReference type="Proteomes" id="UP000030765">
    <property type="component" value="Unassembled WGS sequence"/>
</dbReference>
<dbReference type="VEuPathDB" id="VectorBase:ASIC005732"/>
<feature type="domain" description="C2H2-type" evidence="10">
    <location>
        <begin position="494"/>
        <end position="522"/>
    </location>
</feature>
<dbReference type="PROSITE" id="PS50157">
    <property type="entry name" value="ZINC_FINGER_C2H2_2"/>
    <property type="match status" value="9"/>
</dbReference>
<evidence type="ECO:0000313" key="12">
    <source>
        <dbReference type="EnsemblMetazoa" id="ASIC005732-PA"/>
    </source>
</evidence>
<dbReference type="GO" id="GO:0030674">
    <property type="term" value="F:protein-macromolecule adaptor activity"/>
    <property type="evidence" value="ECO:0007669"/>
    <property type="project" value="UniProtKB-ARBA"/>
</dbReference>
<feature type="region of interest" description="Disordered" evidence="9">
    <location>
        <begin position="15"/>
        <end position="85"/>
    </location>
</feature>
<feature type="domain" description="C2H2-type" evidence="10">
    <location>
        <begin position="409"/>
        <end position="436"/>
    </location>
</feature>
<dbReference type="Pfam" id="PF00096">
    <property type="entry name" value="zf-C2H2"/>
    <property type="match status" value="7"/>
</dbReference>
<dbReference type="GO" id="GO:0003700">
    <property type="term" value="F:DNA-binding transcription factor activity"/>
    <property type="evidence" value="ECO:0007669"/>
    <property type="project" value="TreeGrafter"/>
</dbReference>
<dbReference type="AlphaFoldDB" id="A0A084VK84"/>
<dbReference type="EMBL" id="KE524944">
    <property type="protein sequence ID" value="KFB38378.1"/>
    <property type="molecule type" value="Genomic_DNA"/>
</dbReference>
<feature type="domain" description="C2H2-type" evidence="10">
    <location>
        <begin position="279"/>
        <end position="306"/>
    </location>
</feature>
<accession>A0A084VK84</accession>
<dbReference type="GO" id="GO:0000978">
    <property type="term" value="F:RNA polymerase II cis-regulatory region sequence-specific DNA binding"/>
    <property type="evidence" value="ECO:0007669"/>
    <property type="project" value="TreeGrafter"/>
</dbReference>
<feature type="compositionally biased region" description="Acidic residues" evidence="9">
    <location>
        <begin position="31"/>
        <end position="43"/>
    </location>
</feature>
<evidence type="ECO:0000256" key="3">
    <source>
        <dbReference type="ARBA" id="ARBA00022737"/>
    </source>
</evidence>
<protein>
    <recommendedName>
        <fullName evidence="10">C2H2-type domain-containing protein</fullName>
    </recommendedName>
</protein>
<keyword evidence="5" id="KW-0862">Zinc</keyword>
<evidence type="ECO:0000259" key="10">
    <source>
        <dbReference type="PROSITE" id="PS50157"/>
    </source>
</evidence>
<dbReference type="PROSITE" id="PS00028">
    <property type="entry name" value="ZINC_FINGER_C2H2_1"/>
    <property type="match status" value="9"/>
</dbReference>
<feature type="domain" description="C2H2-type" evidence="10">
    <location>
        <begin position="437"/>
        <end position="464"/>
    </location>
</feature>
<dbReference type="STRING" id="74873.A0A084VK84"/>
<dbReference type="FunFam" id="3.30.160.60:FF:000065">
    <property type="entry name" value="B-cell CLL/lymphoma 6, member B"/>
    <property type="match status" value="1"/>
</dbReference>
<evidence type="ECO:0000256" key="9">
    <source>
        <dbReference type="SAM" id="MobiDB-lite"/>
    </source>
</evidence>
<dbReference type="SMART" id="SM00355">
    <property type="entry name" value="ZnF_C2H2"/>
    <property type="match status" value="12"/>
</dbReference>
<evidence type="ECO:0000256" key="4">
    <source>
        <dbReference type="ARBA" id="ARBA00022771"/>
    </source>
</evidence>
<dbReference type="EMBL" id="ATLV01014133">
    <property type="status" value="NOT_ANNOTATED_CDS"/>
    <property type="molecule type" value="Genomic_DNA"/>
</dbReference>
<keyword evidence="2" id="KW-0479">Metal-binding</keyword>
<evidence type="ECO:0000313" key="13">
    <source>
        <dbReference type="Proteomes" id="UP000030765"/>
    </source>
</evidence>
<evidence type="ECO:0000313" key="11">
    <source>
        <dbReference type="EMBL" id="KFB38378.1"/>
    </source>
</evidence>
<feature type="domain" description="C2H2-type" evidence="10">
    <location>
        <begin position="336"/>
        <end position="363"/>
    </location>
</feature>
<dbReference type="FunFam" id="3.30.160.60:FF:000688">
    <property type="entry name" value="zinc finger protein 197 isoform X1"/>
    <property type="match status" value="1"/>
</dbReference>
<feature type="domain" description="C2H2-type" evidence="10">
    <location>
        <begin position="466"/>
        <end position="493"/>
    </location>
</feature>
<dbReference type="InterPro" id="IPR036236">
    <property type="entry name" value="Znf_C2H2_sf"/>
</dbReference>
<dbReference type="OMA" id="THYWSSH"/>
<keyword evidence="6" id="KW-0238">DNA-binding</keyword>
<reference evidence="11 13" key="1">
    <citation type="journal article" date="2014" name="BMC Genomics">
        <title>Genome sequence of Anopheles sinensis provides insight into genetics basis of mosquito competence for malaria parasites.</title>
        <authorList>
            <person name="Zhou D."/>
            <person name="Zhang D."/>
            <person name="Ding G."/>
            <person name="Shi L."/>
            <person name="Hou Q."/>
            <person name="Ye Y."/>
            <person name="Xu Y."/>
            <person name="Zhou H."/>
            <person name="Xiong C."/>
            <person name="Li S."/>
            <person name="Yu J."/>
            <person name="Hong S."/>
            <person name="Yu X."/>
            <person name="Zou P."/>
            <person name="Chen C."/>
            <person name="Chang X."/>
            <person name="Wang W."/>
            <person name="Lv Y."/>
            <person name="Sun Y."/>
            <person name="Ma L."/>
            <person name="Shen B."/>
            <person name="Zhu C."/>
        </authorList>
    </citation>
    <scope>NUCLEOTIDE SEQUENCE [LARGE SCALE GENOMIC DNA]</scope>
</reference>
<evidence type="ECO:0000256" key="7">
    <source>
        <dbReference type="ARBA" id="ARBA00023242"/>
    </source>
</evidence>
<dbReference type="OrthoDB" id="7758549at2759"/>
<evidence type="ECO:0000256" key="8">
    <source>
        <dbReference type="PROSITE-ProRule" id="PRU00042"/>
    </source>
</evidence>
<keyword evidence="7" id="KW-0539">Nucleus</keyword>
<feature type="domain" description="C2H2-type" evidence="10">
    <location>
        <begin position="249"/>
        <end position="276"/>
    </location>
</feature>
<dbReference type="Gene3D" id="3.30.160.60">
    <property type="entry name" value="Classic Zinc Finger"/>
    <property type="match status" value="7"/>
</dbReference>
<dbReference type="PANTHER" id="PTHR24390:SF159">
    <property type="entry name" value="GROWTH FACTOR INDEPENDENT 1 TRANSCRIPTIONAL REPRESSOR"/>
    <property type="match status" value="1"/>
</dbReference>
<evidence type="ECO:0000256" key="1">
    <source>
        <dbReference type="ARBA" id="ARBA00004123"/>
    </source>
</evidence>
<dbReference type="VEuPathDB" id="VectorBase:ASIS007807"/>
<organism evidence="11">
    <name type="scientific">Anopheles sinensis</name>
    <name type="common">Mosquito</name>
    <dbReference type="NCBI Taxonomy" id="74873"/>
    <lineage>
        <taxon>Eukaryota</taxon>
        <taxon>Metazoa</taxon>
        <taxon>Ecdysozoa</taxon>
        <taxon>Arthropoda</taxon>
        <taxon>Hexapoda</taxon>
        <taxon>Insecta</taxon>
        <taxon>Pterygota</taxon>
        <taxon>Neoptera</taxon>
        <taxon>Endopterygota</taxon>
        <taxon>Diptera</taxon>
        <taxon>Nematocera</taxon>
        <taxon>Culicoidea</taxon>
        <taxon>Culicidae</taxon>
        <taxon>Anophelinae</taxon>
        <taxon>Anopheles</taxon>
    </lineage>
</organism>
<evidence type="ECO:0000256" key="2">
    <source>
        <dbReference type="ARBA" id="ARBA00022723"/>
    </source>
</evidence>
<keyword evidence="13" id="KW-1185">Reference proteome</keyword>
<comment type="subcellular location">
    <subcellularLocation>
        <location evidence="1">Nucleus</location>
    </subcellularLocation>
</comment>
<dbReference type="GO" id="GO:0005634">
    <property type="term" value="C:nucleus"/>
    <property type="evidence" value="ECO:0007669"/>
    <property type="project" value="UniProtKB-SubCell"/>
</dbReference>
<keyword evidence="3" id="KW-0677">Repeat</keyword>
<feature type="domain" description="C2H2-type" evidence="10">
    <location>
        <begin position="307"/>
        <end position="335"/>
    </location>
</feature>
<sequence>MDHFREGTVQLADAVEFLPNDTASNDGSYHEDDEVDQEDESVDSNDPSKSDTQGEDADGIVKLEDDAEEILPESENTYEKSRRSEVQPLAIRTLDKKRKKRISWKHFSLSSEEARKRKAEILRERARAYSLACNRKRYRLEAEAQNSFPLTTCYICDKKHDTLMERDFHLRDHIPMLPYHCKECNEGYEAADTAEKDKPAVLKTTNQLNAHFRMHSMPYKCDKCYRRFCTDLKLKTHYWSSHGIAEKGLTCEYCGKQYFQRTMFNRHVAYHRNELSGQFKCSMCDRALGSNSSLRRHEASHKGEKKYKCLYCEKLFSTSYNRLTHQRVVHTGERPHKCNECGRSFVDNSRLKLHQETHYAEGRSPKERIRKSALLPEDKQSCPYPGCDFTAETYRTMYMHKRTKHMTMHKCEVCKKEFPFAANLREHMTVHTGEKPYRCEVCDRSFRHSAMYRRHLLTHSDTGSSHSCELCKKSFKMARYLQAHMLTHSSERNFICGICGNTYKTKGELKKHTQSKHANEFNGDYVILSGDSTVVENQWVKTYVME</sequence>
<dbReference type="GO" id="GO:0008270">
    <property type="term" value="F:zinc ion binding"/>
    <property type="evidence" value="ECO:0007669"/>
    <property type="project" value="UniProtKB-KW"/>
</dbReference>
<dbReference type="GO" id="GO:0006357">
    <property type="term" value="P:regulation of transcription by RNA polymerase II"/>
    <property type="evidence" value="ECO:0007669"/>
    <property type="project" value="TreeGrafter"/>
</dbReference>
<proteinExistence type="predicted"/>
<gene>
    <name evidence="11" type="ORF">ZHAS_00005732</name>
</gene>
<feature type="domain" description="C2H2-type" evidence="10">
    <location>
        <begin position="219"/>
        <end position="242"/>
    </location>
</feature>
<dbReference type="InterPro" id="IPR013087">
    <property type="entry name" value="Znf_C2H2_type"/>
</dbReference>
<evidence type="ECO:0000256" key="6">
    <source>
        <dbReference type="ARBA" id="ARBA00023125"/>
    </source>
</evidence>
<reference evidence="12" key="2">
    <citation type="submission" date="2020-05" db="UniProtKB">
        <authorList>
            <consortium name="EnsemblMetazoa"/>
        </authorList>
    </citation>
    <scope>IDENTIFICATION</scope>
</reference>
<dbReference type="SUPFAM" id="SSF57667">
    <property type="entry name" value="beta-beta-alpha zinc fingers"/>
    <property type="match status" value="4"/>
</dbReference>
<evidence type="ECO:0000256" key="5">
    <source>
        <dbReference type="ARBA" id="ARBA00022833"/>
    </source>
</evidence>
<dbReference type="EnsemblMetazoa" id="ASIC005732-RA">
    <property type="protein sequence ID" value="ASIC005732-PA"/>
    <property type="gene ID" value="ASIC005732"/>
</dbReference>
<name>A0A084VK84_ANOSI</name>
<keyword evidence="4 8" id="KW-0863">Zinc-finger</keyword>
<dbReference type="PANTHER" id="PTHR24390">
    <property type="entry name" value="ZINC FINGER PROTEIN"/>
    <property type="match status" value="1"/>
</dbReference>